<sequence>MILSLGQPSYGDRTVPSLWAGGIIRYSFDASSILIRRNPLMSDHSLTKFNRSTSGWGHLAMRRRYPMAYCTALSLNSKAYLLSVLIDYHNLRELRILVSSGKYTLRDRGINARVVVEGYDPRMEHREREGAVEATYETFRDLVQRMVGVESAVIALTEKIVKLERDNTRLRGTVSVES</sequence>
<dbReference type="Proteomes" id="UP001151760">
    <property type="component" value="Unassembled WGS sequence"/>
</dbReference>
<accession>A0ABQ4WE35</accession>
<proteinExistence type="predicted"/>
<reference evidence="1" key="2">
    <citation type="submission" date="2022-01" db="EMBL/GenBank/DDBJ databases">
        <authorList>
            <person name="Yamashiro T."/>
            <person name="Shiraishi A."/>
            <person name="Satake H."/>
            <person name="Nakayama K."/>
        </authorList>
    </citation>
    <scope>NUCLEOTIDE SEQUENCE</scope>
</reference>
<evidence type="ECO:0000313" key="2">
    <source>
        <dbReference type="Proteomes" id="UP001151760"/>
    </source>
</evidence>
<protein>
    <recommendedName>
        <fullName evidence="3">Peptidase S74 domain-containing protein</fullName>
    </recommendedName>
</protein>
<keyword evidence="2" id="KW-1185">Reference proteome</keyword>
<evidence type="ECO:0000313" key="1">
    <source>
        <dbReference type="EMBL" id="GJS51102.1"/>
    </source>
</evidence>
<dbReference type="EMBL" id="BQNB010008562">
    <property type="protein sequence ID" value="GJS51102.1"/>
    <property type="molecule type" value="Genomic_DNA"/>
</dbReference>
<organism evidence="1 2">
    <name type="scientific">Tanacetum coccineum</name>
    <dbReference type="NCBI Taxonomy" id="301880"/>
    <lineage>
        <taxon>Eukaryota</taxon>
        <taxon>Viridiplantae</taxon>
        <taxon>Streptophyta</taxon>
        <taxon>Embryophyta</taxon>
        <taxon>Tracheophyta</taxon>
        <taxon>Spermatophyta</taxon>
        <taxon>Magnoliopsida</taxon>
        <taxon>eudicotyledons</taxon>
        <taxon>Gunneridae</taxon>
        <taxon>Pentapetalae</taxon>
        <taxon>asterids</taxon>
        <taxon>campanulids</taxon>
        <taxon>Asterales</taxon>
        <taxon>Asteraceae</taxon>
        <taxon>Asteroideae</taxon>
        <taxon>Anthemideae</taxon>
        <taxon>Anthemidinae</taxon>
        <taxon>Tanacetum</taxon>
    </lineage>
</organism>
<evidence type="ECO:0008006" key="3">
    <source>
        <dbReference type="Google" id="ProtNLM"/>
    </source>
</evidence>
<comment type="caution">
    <text evidence="1">The sequence shown here is derived from an EMBL/GenBank/DDBJ whole genome shotgun (WGS) entry which is preliminary data.</text>
</comment>
<gene>
    <name evidence="1" type="ORF">Tco_0624464</name>
</gene>
<reference evidence="1" key="1">
    <citation type="journal article" date="2022" name="Int. J. Mol. Sci.">
        <title>Draft Genome of Tanacetum Coccineum: Genomic Comparison of Closely Related Tanacetum-Family Plants.</title>
        <authorList>
            <person name="Yamashiro T."/>
            <person name="Shiraishi A."/>
            <person name="Nakayama K."/>
            <person name="Satake H."/>
        </authorList>
    </citation>
    <scope>NUCLEOTIDE SEQUENCE</scope>
</reference>
<name>A0ABQ4WE35_9ASTR</name>